<dbReference type="GO" id="GO:0009867">
    <property type="term" value="P:jasmonic acid mediated signaling pathway"/>
    <property type="evidence" value="ECO:0007669"/>
    <property type="project" value="UniProtKB-ARBA"/>
</dbReference>
<evidence type="ECO:0000256" key="3">
    <source>
        <dbReference type="ARBA" id="ARBA00022786"/>
    </source>
</evidence>
<comment type="similarity">
    <text evidence="2 4">Belongs to the SKP1 family.</text>
</comment>
<dbReference type="PANTHER" id="PTHR11165">
    <property type="entry name" value="SKP1"/>
    <property type="match status" value="1"/>
</dbReference>
<dbReference type="InterPro" id="IPR036296">
    <property type="entry name" value="SKP1-like_dim_sf"/>
</dbReference>
<protein>
    <recommendedName>
        <fullName evidence="4">SKP1-like protein</fullName>
    </recommendedName>
</protein>
<accession>A0A6A1W270</accession>
<evidence type="ECO:0000313" key="7">
    <source>
        <dbReference type="EMBL" id="KAB1216900.1"/>
    </source>
</evidence>
<dbReference type="InterPro" id="IPR016897">
    <property type="entry name" value="SKP1"/>
</dbReference>
<dbReference type="InterPro" id="IPR001232">
    <property type="entry name" value="SKP1-like"/>
</dbReference>
<dbReference type="AlphaFoldDB" id="A0A6A1W270"/>
<comment type="pathway">
    <text evidence="1 4">Protein modification; protein ubiquitination.</text>
</comment>
<dbReference type="InterPro" id="IPR011333">
    <property type="entry name" value="SKP1/BTB/POZ_sf"/>
</dbReference>
<dbReference type="SUPFAM" id="SSF81382">
    <property type="entry name" value="Skp1 dimerisation domain-like"/>
    <property type="match status" value="1"/>
</dbReference>
<dbReference type="InterPro" id="IPR016073">
    <property type="entry name" value="Skp1_comp_POZ"/>
</dbReference>
<dbReference type="Pfam" id="PF03931">
    <property type="entry name" value="Skp1_POZ"/>
    <property type="match status" value="1"/>
</dbReference>
<dbReference type="SUPFAM" id="SSF54695">
    <property type="entry name" value="POZ domain"/>
    <property type="match status" value="1"/>
</dbReference>
<dbReference type="GO" id="GO:0016567">
    <property type="term" value="P:protein ubiquitination"/>
    <property type="evidence" value="ECO:0007669"/>
    <property type="project" value="UniProtKB-UniRule"/>
</dbReference>
<dbReference type="Pfam" id="PF01466">
    <property type="entry name" value="Skp1"/>
    <property type="match status" value="1"/>
</dbReference>
<evidence type="ECO:0000256" key="4">
    <source>
        <dbReference type="PIRNR" id="PIRNR028729"/>
    </source>
</evidence>
<evidence type="ECO:0000313" key="8">
    <source>
        <dbReference type="Proteomes" id="UP000516437"/>
    </source>
</evidence>
<dbReference type="GO" id="GO:0006511">
    <property type="term" value="P:ubiquitin-dependent protein catabolic process"/>
    <property type="evidence" value="ECO:0007669"/>
    <property type="project" value="InterPro"/>
</dbReference>
<evidence type="ECO:0000259" key="6">
    <source>
        <dbReference type="Pfam" id="PF03931"/>
    </source>
</evidence>
<reference evidence="7 8" key="1">
    <citation type="journal article" date="2019" name="Plant Biotechnol. J.">
        <title>The red bayberry genome and genetic basis of sex determination.</title>
        <authorList>
            <person name="Jia H.M."/>
            <person name="Jia H.J."/>
            <person name="Cai Q.L."/>
            <person name="Wang Y."/>
            <person name="Zhao H.B."/>
            <person name="Yang W.F."/>
            <person name="Wang G.Y."/>
            <person name="Li Y.H."/>
            <person name="Zhan D.L."/>
            <person name="Shen Y.T."/>
            <person name="Niu Q.F."/>
            <person name="Chang L."/>
            <person name="Qiu J."/>
            <person name="Zhao L."/>
            <person name="Xie H.B."/>
            <person name="Fu W.Y."/>
            <person name="Jin J."/>
            <person name="Li X.W."/>
            <person name="Jiao Y."/>
            <person name="Zhou C.C."/>
            <person name="Tu T."/>
            <person name="Chai C.Y."/>
            <person name="Gao J.L."/>
            <person name="Fan L.J."/>
            <person name="van de Weg E."/>
            <person name="Wang J.Y."/>
            <person name="Gao Z.S."/>
        </authorList>
    </citation>
    <scope>NUCLEOTIDE SEQUENCE [LARGE SCALE GENOMIC DNA]</scope>
    <source>
        <tissue evidence="7">Leaves</tissue>
    </source>
</reference>
<sequence length="149" mass="17042">MELQTVKSFFEDDGVSYDSVIPLPNVSARALSRVVLYCTRSLDFGAKSTAAIDEDDKKKVKEEREAFEVEFVGEENDEGIKELVLAANYLNIKDLLDFLNQSVANRIQNKSVEYVRRFFGIENDYTPEEEARIRQENEWAFEGVDADAD</sequence>
<dbReference type="OrthoDB" id="2342932at2759"/>
<dbReference type="SMART" id="SM00512">
    <property type="entry name" value="Skp1"/>
    <property type="match status" value="1"/>
</dbReference>
<dbReference type="Proteomes" id="UP000516437">
    <property type="component" value="Chromosome 4"/>
</dbReference>
<proteinExistence type="inferred from homology"/>
<feature type="domain" description="SKP1 component dimerisation" evidence="5">
    <location>
        <begin position="93"/>
        <end position="140"/>
    </location>
</feature>
<comment type="subunit">
    <text evidence="4">Part of a SCF (SKP1-cullin-F-box) protein ligase complex.</text>
</comment>
<dbReference type="Gene3D" id="3.30.710.10">
    <property type="entry name" value="Potassium Channel Kv1.1, Chain A"/>
    <property type="match status" value="1"/>
</dbReference>
<feature type="domain" description="SKP1 component POZ" evidence="6">
    <location>
        <begin position="2"/>
        <end position="40"/>
    </location>
</feature>
<organism evidence="7 8">
    <name type="scientific">Morella rubra</name>
    <name type="common">Chinese bayberry</name>
    <dbReference type="NCBI Taxonomy" id="262757"/>
    <lineage>
        <taxon>Eukaryota</taxon>
        <taxon>Viridiplantae</taxon>
        <taxon>Streptophyta</taxon>
        <taxon>Embryophyta</taxon>
        <taxon>Tracheophyta</taxon>
        <taxon>Spermatophyta</taxon>
        <taxon>Magnoliopsida</taxon>
        <taxon>eudicotyledons</taxon>
        <taxon>Gunneridae</taxon>
        <taxon>Pentapetalae</taxon>
        <taxon>rosids</taxon>
        <taxon>fabids</taxon>
        <taxon>Fagales</taxon>
        <taxon>Myricaceae</taxon>
        <taxon>Morella</taxon>
    </lineage>
</organism>
<comment type="caution">
    <text evidence="7">The sequence shown here is derived from an EMBL/GenBank/DDBJ whole genome shotgun (WGS) entry which is preliminary data.</text>
</comment>
<gene>
    <name evidence="7" type="ORF">CJ030_MR4G016087</name>
</gene>
<dbReference type="InterPro" id="IPR016072">
    <property type="entry name" value="Skp1_comp_dimer"/>
</dbReference>
<keyword evidence="8" id="KW-1185">Reference proteome</keyword>
<comment type="function">
    <text evidence="4">Involved in ubiquitination and subsequent proteasomal degradation of target proteins. Together with CUL1, RBX1 and a F-box protein, it forms a SCF E3 ubiquitin ligase complex. The functional specificity of this complex depends on the type of F-box protein. In the SCF complex, it serves as an adapter that links the F-box protein to CUL1.</text>
</comment>
<dbReference type="UniPathway" id="UPA00143"/>
<name>A0A6A1W270_9ROSI</name>
<evidence type="ECO:0000259" key="5">
    <source>
        <dbReference type="Pfam" id="PF01466"/>
    </source>
</evidence>
<dbReference type="PIRSF" id="PIRSF028729">
    <property type="entry name" value="E3_ubiquit_lig_SCF_Skp"/>
    <property type="match status" value="1"/>
</dbReference>
<dbReference type="EMBL" id="RXIC02000022">
    <property type="protein sequence ID" value="KAB1216900.1"/>
    <property type="molecule type" value="Genomic_DNA"/>
</dbReference>
<evidence type="ECO:0000256" key="1">
    <source>
        <dbReference type="ARBA" id="ARBA00004906"/>
    </source>
</evidence>
<keyword evidence="3 4" id="KW-0833">Ubl conjugation pathway</keyword>
<evidence type="ECO:0000256" key="2">
    <source>
        <dbReference type="ARBA" id="ARBA00009993"/>
    </source>
</evidence>